<dbReference type="Proteomes" id="UP000286270">
    <property type="component" value="Unassembled WGS sequence"/>
</dbReference>
<dbReference type="PANTHER" id="PTHR30576">
    <property type="entry name" value="COLANIC BIOSYNTHESIS UDP-GLUCOSE LIPID CARRIER TRANSFERASE"/>
    <property type="match status" value="1"/>
</dbReference>
<dbReference type="GO" id="GO:0016780">
    <property type="term" value="F:phosphotransferase activity, for other substituted phosphate groups"/>
    <property type="evidence" value="ECO:0007669"/>
    <property type="project" value="TreeGrafter"/>
</dbReference>
<dbReference type="RefSeq" id="WP_122142712.1">
    <property type="nucleotide sequence ID" value="NZ_JADNBK010000004.1"/>
</dbReference>
<dbReference type="InterPro" id="IPR003362">
    <property type="entry name" value="Bact_transf"/>
</dbReference>
<comment type="similarity">
    <text evidence="1">Belongs to the bacterial sugar transferase family.</text>
</comment>
<proteinExistence type="inferred from homology"/>
<dbReference type="PANTHER" id="PTHR30576:SF8">
    <property type="entry name" value="UNDECAPRENYL-PHOSPHATE GALACTOSE PHOSPHOTRANSFERASE"/>
    <property type="match status" value="1"/>
</dbReference>
<comment type="caution">
    <text evidence="2">The sequence shown here is derived from an EMBL/GenBank/DDBJ whole genome shotgun (WGS) entry which is preliminary data.</text>
</comment>
<sequence length="209" mass="24367">MGHFIKRTFDLLLALVLFIPCTFVLLAGVILVAIASPDSSPIFKQVRVGYRNRHFTLYKLRSMTNERNENGDLLPDEVRLKKWGMIVRKTNMDELFQIWNILTGEMSFIGPRPILPKEMLVMTETEQVERQSMRPGITGWEAIHEGESENRRQMAEQDLYYVRNWSLKLDWVVFFTTIKLVLGFGRPDDSVRAPKLDKSEFRTDKEIGE</sequence>
<evidence type="ECO:0000256" key="1">
    <source>
        <dbReference type="ARBA" id="ARBA00006464"/>
    </source>
</evidence>
<accession>A0A412Y753</accession>
<dbReference type="EMBL" id="QRZH01000009">
    <property type="protein sequence ID" value="RGV53188.1"/>
    <property type="molecule type" value="Genomic_DNA"/>
</dbReference>
<protein>
    <submittedName>
        <fullName evidence="2">Sugar transferase</fullName>
    </submittedName>
</protein>
<organism evidence="2 3">
    <name type="scientific">Bacteroides fragilis</name>
    <dbReference type="NCBI Taxonomy" id="817"/>
    <lineage>
        <taxon>Bacteria</taxon>
        <taxon>Pseudomonadati</taxon>
        <taxon>Bacteroidota</taxon>
        <taxon>Bacteroidia</taxon>
        <taxon>Bacteroidales</taxon>
        <taxon>Bacteroidaceae</taxon>
        <taxon>Bacteroides</taxon>
    </lineage>
</organism>
<dbReference type="Pfam" id="PF02397">
    <property type="entry name" value="Bac_transf"/>
    <property type="match status" value="1"/>
</dbReference>
<reference evidence="2 3" key="1">
    <citation type="submission" date="2018-08" db="EMBL/GenBank/DDBJ databases">
        <title>A genome reference for cultivated species of the human gut microbiota.</title>
        <authorList>
            <person name="Zou Y."/>
            <person name="Xue W."/>
            <person name="Luo G."/>
        </authorList>
    </citation>
    <scope>NUCLEOTIDE SEQUENCE [LARGE SCALE GENOMIC DNA]</scope>
    <source>
        <strain evidence="2 3">AF14-26</strain>
    </source>
</reference>
<evidence type="ECO:0000313" key="2">
    <source>
        <dbReference type="EMBL" id="RGV53188.1"/>
    </source>
</evidence>
<name>A0A412Y753_BACFG</name>
<dbReference type="AlphaFoldDB" id="A0A412Y753"/>
<keyword evidence="2" id="KW-0808">Transferase</keyword>
<gene>
    <name evidence="2" type="ORF">DWW08_12365</name>
</gene>
<evidence type="ECO:0000313" key="3">
    <source>
        <dbReference type="Proteomes" id="UP000286270"/>
    </source>
</evidence>